<name>A0A023FZM5_AMBTT</name>
<dbReference type="AlphaFoldDB" id="A0A023FZM5"/>
<proteinExistence type="evidence at transcript level"/>
<accession>A0A023FZM5</accession>
<dbReference type="EMBL" id="GBBM01008082">
    <property type="protein sequence ID" value="JAC27336.1"/>
    <property type="molecule type" value="mRNA"/>
</dbReference>
<protein>
    <submittedName>
        <fullName evidence="1">Putative secreted protein</fullName>
    </submittedName>
</protein>
<evidence type="ECO:0000313" key="1">
    <source>
        <dbReference type="EMBL" id="JAC27336.1"/>
    </source>
</evidence>
<organism evidence="1">
    <name type="scientific">Amblyomma triste</name>
    <name type="common">Neotropical tick</name>
    <dbReference type="NCBI Taxonomy" id="251400"/>
    <lineage>
        <taxon>Eukaryota</taxon>
        <taxon>Metazoa</taxon>
        <taxon>Ecdysozoa</taxon>
        <taxon>Arthropoda</taxon>
        <taxon>Chelicerata</taxon>
        <taxon>Arachnida</taxon>
        <taxon>Acari</taxon>
        <taxon>Parasitiformes</taxon>
        <taxon>Ixodida</taxon>
        <taxon>Ixodoidea</taxon>
        <taxon>Ixodidae</taxon>
        <taxon>Amblyomminae</taxon>
        <taxon>Amblyomma</taxon>
    </lineage>
</organism>
<reference evidence="1" key="1">
    <citation type="submission" date="2014-03" db="EMBL/GenBank/DDBJ databases">
        <title>The sialotranscriptome of Amblyomma triste, Amblyomma parvum and Amblyomma cajennense ticks, uncovered by 454-based RNA-seq.</title>
        <authorList>
            <person name="Garcia G.R."/>
            <person name="Gardinassi L.G."/>
            <person name="Ribeiro J.M."/>
            <person name="Anatriello E."/>
            <person name="Ferreira B.R."/>
            <person name="Moreira H.N."/>
            <person name="Mafra C."/>
            <person name="Olegario M.M."/>
            <person name="Szabo P.J."/>
            <person name="Miranda-Santos I.K."/>
            <person name="Maruyama S.R."/>
        </authorList>
    </citation>
    <scope>NUCLEOTIDE SEQUENCE</scope>
    <source>
        <strain evidence="1">Mato Grasso do Sul</strain>
        <tissue evidence="1">Salivary glands</tissue>
    </source>
</reference>
<sequence>MYIYIYLYRLFIFMLRASKRTESQSDKIECHKPRQWTATYKATILKTKPKCFATFNEPFKQIYIYFS</sequence>